<dbReference type="SUPFAM" id="SSF49401">
    <property type="entry name" value="Bacterial adhesins"/>
    <property type="match status" value="1"/>
</dbReference>
<comment type="similarity">
    <text evidence="2">Belongs to the fimbrial protein family.</text>
</comment>
<dbReference type="Gene3D" id="2.60.40.1090">
    <property type="entry name" value="Fimbrial-type adhesion domain"/>
    <property type="match status" value="1"/>
</dbReference>
<dbReference type="PANTHER" id="PTHR33420:SF12">
    <property type="entry name" value="FIMBRIN-LIKE PROTEIN FIMI-RELATED"/>
    <property type="match status" value="1"/>
</dbReference>
<dbReference type="eggNOG" id="COG3539">
    <property type="taxonomic scope" value="Bacteria"/>
</dbReference>
<evidence type="ECO:0000259" key="6">
    <source>
        <dbReference type="Pfam" id="PF00419"/>
    </source>
</evidence>
<feature type="signal peptide" evidence="5">
    <location>
        <begin position="1"/>
        <end position="23"/>
    </location>
</feature>
<dbReference type="InterPro" id="IPR036937">
    <property type="entry name" value="Adhesion_dom_fimbrial_sf"/>
</dbReference>
<dbReference type="EMBL" id="CP002824">
    <property type="protein sequence ID" value="AEG95483.1"/>
    <property type="molecule type" value="Genomic_DNA"/>
</dbReference>
<dbReference type="PANTHER" id="PTHR33420">
    <property type="entry name" value="FIMBRIAL SUBUNIT ELFA-RELATED"/>
    <property type="match status" value="1"/>
</dbReference>
<proteinExistence type="inferred from homology"/>
<dbReference type="KEGG" id="eae:EAE_02740"/>
<name>A0A0H3FJC4_KLEAK</name>
<sequence>MKKLIISALVAASFAAVSTPTFAGAEENPPSENNDGKPQQVTVNGGTIHFEASVVNAACAVDANSINQTVQLGQFKLSDFSKKGDETSRIPFSIKLNSCDPAVASTAAITFVGTPSESEQDVFALQGAGAAKNIALKLVDSQNKQIAPGQVSTGVKLIDGSNELNYSASLISTSDEVSAGNANAVTNFMVTYS</sequence>
<dbReference type="GO" id="GO:0009289">
    <property type="term" value="C:pilus"/>
    <property type="evidence" value="ECO:0007669"/>
    <property type="project" value="UniProtKB-SubCell"/>
</dbReference>
<keyword evidence="4" id="KW-0281">Fimbrium</keyword>
<dbReference type="Pfam" id="PF00419">
    <property type="entry name" value="Fimbrial"/>
    <property type="match status" value="1"/>
</dbReference>
<reference evidence="7 8" key="1">
    <citation type="journal article" date="2012" name="J. Bacteriol.">
        <title>Complete genome sequence of Enterobacter aerogenes KCTC 2190.</title>
        <authorList>
            <person name="Shin S.H."/>
            <person name="Kim S."/>
            <person name="Kim J.Y."/>
            <person name="Lee S."/>
            <person name="Um Y."/>
            <person name="Oh M.K."/>
            <person name="Kim Y.R."/>
            <person name="Lee J."/>
            <person name="Yang K.S."/>
        </authorList>
    </citation>
    <scope>NUCLEOTIDE SEQUENCE [LARGE SCALE GENOMIC DNA]</scope>
    <source>
        <strain evidence="7 8">KCTC 2190</strain>
    </source>
</reference>
<dbReference type="AlphaFoldDB" id="A0A0H3FJC4"/>
<evidence type="ECO:0000256" key="5">
    <source>
        <dbReference type="SAM" id="SignalP"/>
    </source>
</evidence>
<dbReference type="Proteomes" id="UP000008881">
    <property type="component" value="Chromosome"/>
</dbReference>
<feature type="domain" description="Fimbrial-type adhesion" evidence="6">
    <location>
        <begin position="48"/>
        <end position="192"/>
    </location>
</feature>
<dbReference type="InterPro" id="IPR008966">
    <property type="entry name" value="Adhesion_dom_sf"/>
</dbReference>
<keyword evidence="8" id="KW-1185">Reference proteome</keyword>
<evidence type="ECO:0000256" key="2">
    <source>
        <dbReference type="ARBA" id="ARBA00006671"/>
    </source>
</evidence>
<evidence type="ECO:0000313" key="7">
    <source>
        <dbReference type="EMBL" id="AEG95483.1"/>
    </source>
</evidence>
<gene>
    <name evidence="7" type="ordered locus">EAE_02740</name>
</gene>
<evidence type="ECO:0000256" key="1">
    <source>
        <dbReference type="ARBA" id="ARBA00004561"/>
    </source>
</evidence>
<dbReference type="InterPro" id="IPR000259">
    <property type="entry name" value="Adhesion_dom_fimbrial"/>
</dbReference>
<dbReference type="OrthoDB" id="8586454at2"/>
<keyword evidence="3 5" id="KW-0732">Signal</keyword>
<dbReference type="GO" id="GO:0043709">
    <property type="term" value="P:cell adhesion involved in single-species biofilm formation"/>
    <property type="evidence" value="ECO:0007669"/>
    <property type="project" value="TreeGrafter"/>
</dbReference>
<dbReference type="GeneID" id="93313676"/>
<organism evidence="7 8">
    <name type="scientific">Klebsiella aerogenes (strain ATCC 13048 / DSM 30053 / CCUG 1429 / JCM 1235 / KCTC 2190 / NBRC 13534 / NCIMB 10102 / NCTC 10006 / CDC 819-56)</name>
    <name type="common">Enterobacter aerogenes</name>
    <dbReference type="NCBI Taxonomy" id="1028307"/>
    <lineage>
        <taxon>Bacteria</taxon>
        <taxon>Pseudomonadati</taxon>
        <taxon>Pseudomonadota</taxon>
        <taxon>Gammaproteobacteria</taxon>
        <taxon>Enterobacterales</taxon>
        <taxon>Enterobacteriaceae</taxon>
        <taxon>Klebsiella/Raoultella group</taxon>
        <taxon>Klebsiella</taxon>
    </lineage>
</organism>
<evidence type="ECO:0000313" key="8">
    <source>
        <dbReference type="Proteomes" id="UP000008881"/>
    </source>
</evidence>
<feature type="chain" id="PRO_5002609233" evidence="5">
    <location>
        <begin position="24"/>
        <end position="193"/>
    </location>
</feature>
<protein>
    <submittedName>
        <fullName evidence="7">Major subunit of type 1 fimbria</fullName>
    </submittedName>
</protein>
<dbReference type="HOGENOM" id="CLU_088965_0_0_6"/>
<dbReference type="RefSeq" id="WP_015703409.1">
    <property type="nucleotide sequence ID" value="NC_015663.1"/>
</dbReference>
<comment type="subcellular location">
    <subcellularLocation>
        <location evidence="1">Fimbrium</location>
    </subcellularLocation>
</comment>
<dbReference type="InterPro" id="IPR050263">
    <property type="entry name" value="Bact_Fimbrial_Adh_Pro"/>
</dbReference>
<evidence type="ECO:0000256" key="3">
    <source>
        <dbReference type="ARBA" id="ARBA00022729"/>
    </source>
</evidence>
<evidence type="ECO:0000256" key="4">
    <source>
        <dbReference type="ARBA" id="ARBA00023263"/>
    </source>
</evidence>
<accession>A0A0H3FJC4</accession>